<sequence>MAVRLNITMDEDICARLKQEVPPRKISTFHLLRRAGETSSGHQDP</sequence>
<evidence type="ECO:0000313" key="2">
    <source>
        <dbReference type="Proteomes" id="UP000593737"/>
    </source>
</evidence>
<evidence type="ECO:0000313" key="1">
    <source>
        <dbReference type="EMBL" id="QPD03371.1"/>
    </source>
</evidence>
<dbReference type="EMBL" id="CP047423">
    <property type="protein sequence ID" value="QPD03371.1"/>
    <property type="molecule type" value="Genomic_DNA"/>
</dbReference>
<organism evidence="1 2">
    <name type="scientific">Candidatus Nitrospira kreftii</name>
    <dbReference type="NCBI Taxonomy" id="2652173"/>
    <lineage>
        <taxon>Bacteria</taxon>
        <taxon>Pseudomonadati</taxon>
        <taxon>Nitrospirota</taxon>
        <taxon>Nitrospiria</taxon>
        <taxon>Nitrospirales</taxon>
        <taxon>Nitrospiraceae</taxon>
        <taxon>Nitrospira</taxon>
    </lineage>
</organism>
<protein>
    <submittedName>
        <fullName evidence="1">Uncharacterized protein</fullName>
    </submittedName>
</protein>
<dbReference type="AlphaFoldDB" id="A0A7S8FCN4"/>
<proteinExistence type="predicted"/>
<accession>A0A7S8FCN4</accession>
<gene>
    <name evidence="1" type="ORF">Nkreftii_001145</name>
</gene>
<dbReference type="KEGG" id="nkf:Nkreftii_001145"/>
<name>A0A7S8FCN4_9BACT</name>
<dbReference type="Proteomes" id="UP000593737">
    <property type="component" value="Chromosome"/>
</dbReference>
<reference evidence="1 2" key="1">
    <citation type="journal article" date="2020" name="ISME J.">
        <title>Enrichment and physiological characterization of a novel comammox Nitrospira indicates ammonium inhibition of complete nitrification.</title>
        <authorList>
            <person name="Sakoula D."/>
            <person name="Koch H."/>
            <person name="Frank J."/>
            <person name="Jetten M.S.M."/>
            <person name="van Kessel M.A.H.J."/>
            <person name="Lucker S."/>
        </authorList>
    </citation>
    <scope>NUCLEOTIDE SEQUENCE [LARGE SCALE GENOMIC DNA]</scope>
    <source>
        <strain evidence="1">Comreactor17</strain>
    </source>
</reference>